<dbReference type="Proteomes" id="UP000693804">
    <property type="component" value="Segment"/>
</dbReference>
<dbReference type="Pfam" id="PF18925">
    <property type="entry name" value="DUF5675"/>
    <property type="match status" value="1"/>
</dbReference>
<evidence type="ECO:0000313" key="3">
    <source>
        <dbReference type="Proteomes" id="UP000693804"/>
    </source>
</evidence>
<protein>
    <recommendedName>
        <fullName evidence="1">DUF5675 domain-containing protein</fullName>
    </recommendedName>
</protein>
<proteinExistence type="predicted"/>
<gene>
    <name evidence="2" type="ORF">Ingeline1_38</name>
</gene>
<keyword evidence="3" id="KW-1185">Reference proteome</keyword>
<dbReference type="InterPro" id="IPR043732">
    <property type="entry name" value="DUF5675"/>
</dbReference>
<dbReference type="EMBL" id="MT732435">
    <property type="protein sequence ID" value="QQV89982.1"/>
    <property type="molecule type" value="Genomic_DNA"/>
</dbReference>
<evidence type="ECO:0000313" key="2">
    <source>
        <dbReference type="EMBL" id="QQV89982.1"/>
    </source>
</evidence>
<name>A0A8E5EB59_9CAUD</name>
<evidence type="ECO:0000259" key="1">
    <source>
        <dbReference type="Pfam" id="PF18925"/>
    </source>
</evidence>
<organism evidence="2 3">
    <name type="scientific">Cellulophaga phage Ingeline_1</name>
    <dbReference type="NCBI Taxonomy" id="2745674"/>
    <lineage>
        <taxon>Viruses</taxon>
        <taxon>Duplodnaviria</taxon>
        <taxon>Heunggongvirae</taxon>
        <taxon>Uroviricota</taxon>
        <taxon>Caudoviricetes</taxon>
        <taxon>Duneviridae</taxon>
        <taxon>Ingelinevirus</taxon>
        <taxon>Ingelinevirus ingeline</taxon>
    </lineage>
</organism>
<accession>A0A8E5EB59</accession>
<sequence length="143" mass="16555">MKNIYITRDLFFDKQASLGTCFVFEGQEQLFKSESLERGWVNNQNMISCIPEGVYDVVLEWSPKFRKFLWEIKGVPNRSECKFHVANYWYQLNGCIALGNNRKFIDGDAIMDITSSGNTMNDFHAAMGNDKKARLHVFNILNL</sequence>
<reference evidence="2" key="1">
    <citation type="submission" date="2020-07" db="EMBL/GenBank/DDBJ databases">
        <title>Highly diverse flavobacterial phages as mortality factor during North Sea spring blooms.</title>
        <authorList>
            <person name="Bartlau N."/>
            <person name="Wichels A."/>
            <person name="Krohne G."/>
            <person name="Adriaenssens E.M."/>
            <person name="Heins A."/>
            <person name="Fuchs B.M."/>
            <person name="Amann R."/>
            <person name="Moraru C."/>
        </authorList>
    </citation>
    <scope>NUCLEOTIDE SEQUENCE</scope>
</reference>
<feature type="domain" description="DUF5675" evidence="1">
    <location>
        <begin position="28"/>
        <end position="127"/>
    </location>
</feature>